<sequence>MDSLAEHHAELAKMATSTAAETAVEPAWTGSVNLRELA</sequence>
<gene>
    <name evidence="2" type="ORF">MOC_0955</name>
</gene>
<dbReference type="STRING" id="693986.MOC_0955"/>
<dbReference type="HOGENOM" id="CLU_3330037_0_0_5"/>
<evidence type="ECO:0000313" key="3">
    <source>
        <dbReference type="Proteomes" id="UP000029492"/>
    </source>
</evidence>
<evidence type="ECO:0000256" key="1">
    <source>
        <dbReference type="SAM" id="MobiDB-lite"/>
    </source>
</evidence>
<dbReference type="KEGG" id="mor:MOC_0955"/>
<dbReference type="Proteomes" id="UP000029492">
    <property type="component" value="Chromosome"/>
</dbReference>
<name>A0A089NQ92_9HYPH</name>
<dbReference type="AlphaFoldDB" id="A0A089NQ92"/>
<protein>
    <submittedName>
        <fullName evidence="2">Protein of unassigned function</fullName>
    </submittedName>
</protein>
<keyword evidence="3" id="KW-1185">Reference proteome</keyword>
<feature type="region of interest" description="Disordered" evidence="1">
    <location>
        <begin position="16"/>
        <end position="38"/>
    </location>
</feature>
<reference evidence="2 3" key="1">
    <citation type="journal article" date="2014" name="PLoS ONE">
        <title>Genome Information of Methylobacterium oryzae, a Plant-Probiotic Methylotroph in the Phyllosphere.</title>
        <authorList>
            <person name="Kwak M.J."/>
            <person name="Jeong H."/>
            <person name="Madhaiyan M."/>
            <person name="Lee Y."/>
            <person name="Sa T.M."/>
            <person name="Oh T.K."/>
            <person name="Kim J.F."/>
        </authorList>
    </citation>
    <scope>NUCLEOTIDE SEQUENCE [LARGE SCALE GENOMIC DNA]</scope>
    <source>
        <strain evidence="2 3">CBMB20</strain>
    </source>
</reference>
<dbReference type="EMBL" id="CP003811">
    <property type="protein sequence ID" value="AIQ88710.1"/>
    <property type="molecule type" value="Genomic_DNA"/>
</dbReference>
<evidence type="ECO:0000313" key="2">
    <source>
        <dbReference type="EMBL" id="AIQ88710.1"/>
    </source>
</evidence>
<accession>A0A089NQ92</accession>
<organism evidence="2 3">
    <name type="scientific">Methylobacterium oryzae CBMB20</name>
    <dbReference type="NCBI Taxonomy" id="693986"/>
    <lineage>
        <taxon>Bacteria</taxon>
        <taxon>Pseudomonadati</taxon>
        <taxon>Pseudomonadota</taxon>
        <taxon>Alphaproteobacteria</taxon>
        <taxon>Hyphomicrobiales</taxon>
        <taxon>Methylobacteriaceae</taxon>
        <taxon>Methylobacterium</taxon>
    </lineage>
</organism>
<proteinExistence type="predicted"/>